<reference evidence="3 4" key="1">
    <citation type="submission" date="2023-02" db="EMBL/GenBank/DDBJ databases">
        <title>A bacterium isolated from plastisphere.</title>
        <authorList>
            <person name="Sun Y."/>
        </authorList>
    </citation>
    <scope>NUCLEOTIDE SEQUENCE [LARGE SCALE GENOMIC DNA]</scope>
    <source>
        <strain evidence="4">a-1</strain>
    </source>
</reference>
<feature type="compositionally biased region" description="Basic and acidic residues" evidence="1">
    <location>
        <begin position="79"/>
        <end position="101"/>
    </location>
</feature>
<feature type="region of interest" description="Disordered" evidence="1">
    <location>
        <begin position="79"/>
        <end position="105"/>
    </location>
</feature>
<accession>A0ABY7WWV2</accession>
<gene>
    <name evidence="3" type="ORF">PTI97_11045</name>
</gene>
<feature type="domain" description="LHH" evidence="2">
    <location>
        <begin position="95"/>
        <end position="169"/>
    </location>
</feature>
<proteinExistence type="predicted"/>
<organism evidence="3 4">
    <name type="scientific">Exiguobacterium marinum</name>
    <dbReference type="NCBI Taxonomy" id="273528"/>
    <lineage>
        <taxon>Bacteria</taxon>
        <taxon>Bacillati</taxon>
        <taxon>Bacillota</taxon>
        <taxon>Bacilli</taxon>
        <taxon>Bacillales</taxon>
        <taxon>Bacillales Family XII. Incertae Sedis</taxon>
        <taxon>Exiguobacterium</taxon>
    </lineage>
</organism>
<protein>
    <submittedName>
        <fullName evidence="3">HNH/ENDO VII family nuclease</fullName>
    </submittedName>
</protein>
<dbReference type="RefSeq" id="WP_274356521.1">
    <property type="nucleotide sequence ID" value="NZ_CP118099.1"/>
</dbReference>
<evidence type="ECO:0000313" key="3">
    <source>
        <dbReference type="EMBL" id="WDH75354.1"/>
    </source>
</evidence>
<feature type="compositionally biased region" description="Basic and acidic residues" evidence="1">
    <location>
        <begin position="129"/>
        <end position="160"/>
    </location>
</feature>
<keyword evidence="4" id="KW-1185">Reference proteome</keyword>
<evidence type="ECO:0000259" key="2">
    <source>
        <dbReference type="Pfam" id="PF14411"/>
    </source>
</evidence>
<evidence type="ECO:0000313" key="4">
    <source>
        <dbReference type="Proteomes" id="UP001213680"/>
    </source>
</evidence>
<dbReference type="EMBL" id="CP118099">
    <property type="protein sequence ID" value="WDH75354.1"/>
    <property type="molecule type" value="Genomic_DNA"/>
</dbReference>
<dbReference type="Proteomes" id="UP001213680">
    <property type="component" value="Chromosome"/>
</dbReference>
<name>A0ABY7WWV2_9BACL</name>
<feature type="region of interest" description="Disordered" evidence="1">
    <location>
        <begin position="120"/>
        <end position="160"/>
    </location>
</feature>
<evidence type="ECO:0000256" key="1">
    <source>
        <dbReference type="SAM" id="MobiDB-lite"/>
    </source>
</evidence>
<dbReference type="InterPro" id="IPR026834">
    <property type="entry name" value="LHH"/>
</dbReference>
<sequence>MIESFKVIEQVMEKVSSLDDKLKKLDRLDQPMDVTDVGDGEKSYRTLDESLENASDAERKIYEDANVETNEVNGRECLTRTDIDPDAVDGRGRSNLDRMLDGKPPIVDGEPVELHHIDQKNDSPLAELKQSEHRSPENSKVLHDKVGESEINRDGFKKEREDHWKARAEMILQEREGTV</sequence>
<dbReference type="Pfam" id="PF14411">
    <property type="entry name" value="LHH"/>
    <property type="match status" value="1"/>
</dbReference>